<keyword evidence="4" id="KW-0813">Transport</keyword>
<evidence type="ECO:0000256" key="1">
    <source>
        <dbReference type="ARBA" id="ARBA00003408"/>
    </source>
</evidence>
<dbReference type="InterPro" id="IPR002528">
    <property type="entry name" value="MATE_fam"/>
</dbReference>
<feature type="transmembrane region" description="Helical" evidence="6">
    <location>
        <begin position="408"/>
        <end position="427"/>
    </location>
</feature>
<keyword evidence="6" id="KW-0812">Transmembrane</keyword>
<feature type="transmembrane region" description="Helical" evidence="6">
    <location>
        <begin position="193"/>
        <end position="213"/>
    </location>
</feature>
<evidence type="ECO:0000256" key="4">
    <source>
        <dbReference type="ARBA" id="ARBA00022448"/>
    </source>
</evidence>
<reference evidence="7" key="2">
    <citation type="journal article" date="2021" name="PeerJ">
        <title>Extensive microbial diversity within the chicken gut microbiome revealed by metagenomics and culture.</title>
        <authorList>
            <person name="Gilroy R."/>
            <person name="Ravi A."/>
            <person name="Getino M."/>
            <person name="Pursley I."/>
            <person name="Horton D.L."/>
            <person name="Alikhan N.F."/>
            <person name="Baker D."/>
            <person name="Gharbi K."/>
            <person name="Hall N."/>
            <person name="Watson M."/>
            <person name="Adriaenssens E.M."/>
            <person name="Foster-Nyarko E."/>
            <person name="Jarju S."/>
            <person name="Secka A."/>
            <person name="Antonio M."/>
            <person name="Oren A."/>
            <person name="Chaudhuri R.R."/>
            <person name="La Ragione R."/>
            <person name="Hildebrand F."/>
            <person name="Pallen M.J."/>
        </authorList>
    </citation>
    <scope>NUCLEOTIDE SEQUENCE</scope>
    <source>
        <strain evidence="7">ChiBcec6-7307</strain>
    </source>
</reference>
<dbReference type="EMBL" id="DVOS01000021">
    <property type="protein sequence ID" value="HIV22611.1"/>
    <property type="molecule type" value="Genomic_DNA"/>
</dbReference>
<evidence type="ECO:0000256" key="2">
    <source>
        <dbReference type="ARBA" id="ARBA00010199"/>
    </source>
</evidence>
<sequence length="429" mass="46506">MNQKHTYLFEMNRIAIPLILSTVTSVLMGIIDQAFVGHISLDAYAGVGLVCSCVNSLVGVLGAFSIVFNITGARLRGADDEKNLREAFTVWFLICAGVGISLFLLLNIFCVPILGAGFGLTGETLREAAGYLRIFSLSVPLNLLIFLYNGVFKVFRKTGHILGVTLLVNAVNILLDYMLIFGRWGAPRLGTSGAAIGTVSALGLNLLIYALIARRFIGFSRGRQGILVKIKEQLLFSLPFLGQEAMEDILFVVGLNMLIGRMGTLPLSAYNLLGQIISVVQMPMFGYGSAAASLSSEAWGREDPEGIRKIQRDAYLLLTGWFLFLFVLIMANARPIITLISDDPSLLALASACLPAALLIQAPNYGITVEKARLQATGHSGRTLAVTFAVNLAALLIIWLTARQLSVLYALLGISYLVTWAVLHFCIKK</sequence>
<accession>A0A9D1NY65</accession>
<dbReference type="GO" id="GO:0042910">
    <property type="term" value="F:xenobiotic transmembrane transporter activity"/>
    <property type="evidence" value="ECO:0007669"/>
    <property type="project" value="InterPro"/>
</dbReference>
<feature type="transmembrane region" description="Helical" evidence="6">
    <location>
        <begin position="90"/>
        <end position="118"/>
    </location>
</feature>
<feature type="transmembrane region" description="Helical" evidence="6">
    <location>
        <begin position="345"/>
        <end position="362"/>
    </location>
</feature>
<dbReference type="NCBIfam" id="TIGR00797">
    <property type="entry name" value="matE"/>
    <property type="match status" value="1"/>
</dbReference>
<feature type="transmembrane region" description="Helical" evidence="6">
    <location>
        <begin position="43"/>
        <end position="70"/>
    </location>
</feature>
<dbReference type="PANTHER" id="PTHR43298">
    <property type="entry name" value="MULTIDRUG RESISTANCE PROTEIN NORM-RELATED"/>
    <property type="match status" value="1"/>
</dbReference>
<proteinExistence type="inferred from homology"/>
<gene>
    <name evidence="7" type="ORF">IAC80_01595</name>
</gene>
<organism evidence="7 8">
    <name type="scientific">Candidatus Merdiplasma excrementigallinarum</name>
    <dbReference type="NCBI Taxonomy" id="2840864"/>
    <lineage>
        <taxon>Bacteria</taxon>
        <taxon>Bacillati</taxon>
        <taxon>Bacillota</taxon>
        <taxon>Clostridia</taxon>
        <taxon>Lachnospirales</taxon>
        <taxon>Lachnospiraceae</taxon>
        <taxon>Lachnospiraceae incertae sedis</taxon>
        <taxon>Candidatus Merdiplasma</taxon>
    </lineage>
</organism>
<feature type="transmembrane region" description="Helical" evidence="6">
    <location>
        <begin position="383"/>
        <end position="402"/>
    </location>
</feature>
<dbReference type="GO" id="GO:0005886">
    <property type="term" value="C:plasma membrane"/>
    <property type="evidence" value="ECO:0007669"/>
    <property type="project" value="TreeGrafter"/>
</dbReference>
<feature type="transmembrane region" description="Helical" evidence="6">
    <location>
        <begin position="130"/>
        <end position="149"/>
    </location>
</feature>
<protein>
    <recommendedName>
        <fullName evidence="3">Probable multidrug resistance protein NorM</fullName>
    </recommendedName>
    <alternativeName>
        <fullName evidence="5">Multidrug-efflux transporter</fullName>
    </alternativeName>
</protein>
<feature type="transmembrane region" description="Helical" evidence="6">
    <location>
        <begin position="12"/>
        <end position="31"/>
    </location>
</feature>
<comment type="caution">
    <text evidence="7">The sequence shown here is derived from an EMBL/GenBank/DDBJ whole genome shotgun (WGS) entry which is preliminary data.</text>
</comment>
<dbReference type="GO" id="GO:0015297">
    <property type="term" value="F:antiporter activity"/>
    <property type="evidence" value="ECO:0007669"/>
    <property type="project" value="InterPro"/>
</dbReference>
<evidence type="ECO:0000313" key="7">
    <source>
        <dbReference type="EMBL" id="HIV22611.1"/>
    </source>
</evidence>
<dbReference type="PANTHER" id="PTHR43298:SF2">
    <property type="entry name" value="FMN_FAD EXPORTER YEEO-RELATED"/>
    <property type="match status" value="1"/>
</dbReference>
<feature type="transmembrane region" description="Helical" evidence="6">
    <location>
        <begin position="314"/>
        <end position="333"/>
    </location>
</feature>
<evidence type="ECO:0000313" key="8">
    <source>
        <dbReference type="Proteomes" id="UP000886889"/>
    </source>
</evidence>
<comment type="function">
    <text evidence="1">Multidrug efflux pump.</text>
</comment>
<dbReference type="Pfam" id="PF01554">
    <property type="entry name" value="MatE"/>
    <property type="match status" value="2"/>
</dbReference>
<reference evidence="7" key="1">
    <citation type="submission" date="2020-10" db="EMBL/GenBank/DDBJ databases">
        <authorList>
            <person name="Gilroy R."/>
        </authorList>
    </citation>
    <scope>NUCLEOTIDE SEQUENCE</scope>
    <source>
        <strain evidence="7">ChiBcec6-7307</strain>
    </source>
</reference>
<dbReference type="InterPro" id="IPR050222">
    <property type="entry name" value="MATE_MdtK"/>
</dbReference>
<keyword evidence="6" id="KW-0472">Membrane</keyword>
<feature type="transmembrane region" description="Helical" evidence="6">
    <location>
        <begin position="161"/>
        <end position="181"/>
    </location>
</feature>
<evidence type="ECO:0000256" key="6">
    <source>
        <dbReference type="SAM" id="Phobius"/>
    </source>
</evidence>
<dbReference type="Proteomes" id="UP000886889">
    <property type="component" value="Unassembled WGS sequence"/>
</dbReference>
<evidence type="ECO:0000256" key="3">
    <source>
        <dbReference type="ARBA" id="ARBA00020268"/>
    </source>
</evidence>
<evidence type="ECO:0000256" key="5">
    <source>
        <dbReference type="ARBA" id="ARBA00031636"/>
    </source>
</evidence>
<keyword evidence="6" id="KW-1133">Transmembrane helix</keyword>
<dbReference type="AlphaFoldDB" id="A0A9D1NY65"/>
<comment type="similarity">
    <text evidence="2">Belongs to the multi antimicrobial extrusion (MATE) (TC 2.A.66.1) family.</text>
</comment>
<name>A0A9D1NY65_9FIRM</name>